<dbReference type="GO" id="GO:0044281">
    <property type="term" value="P:small molecule metabolic process"/>
    <property type="evidence" value="ECO:0007669"/>
    <property type="project" value="UniProtKB-ARBA"/>
</dbReference>
<dbReference type="EMBL" id="CP000780">
    <property type="protein sequence ID" value="ABS55693.1"/>
    <property type="molecule type" value="Genomic_DNA"/>
</dbReference>
<evidence type="ECO:0000313" key="6">
    <source>
        <dbReference type="EMBL" id="ABS55693.1"/>
    </source>
</evidence>
<evidence type="ECO:0000313" key="7">
    <source>
        <dbReference type="Proteomes" id="UP000002408"/>
    </source>
</evidence>
<keyword evidence="4 6" id="KW-0378">Hydrolase</keyword>
<accession>A7I7I2</accession>
<evidence type="ECO:0000256" key="4">
    <source>
        <dbReference type="ARBA" id="ARBA00022801"/>
    </source>
</evidence>
<dbReference type="Proteomes" id="UP000002408">
    <property type="component" value="Chromosome"/>
</dbReference>
<dbReference type="SUPFAM" id="SSF56784">
    <property type="entry name" value="HAD-like"/>
    <property type="match status" value="1"/>
</dbReference>
<keyword evidence="5" id="KW-0460">Magnesium</keyword>
<name>A7I7I2_METB6</name>
<reference evidence="7" key="1">
    <citation type="journal article" date="2015" name="Microbiology">
        <title>Genome of Methanoregula boonei 6A8 reveals adaptations to oligotrophic peatland environments.</title>
        <authorList>
            <person name="Braeuer S."/>
            <person name="Cadillo-Quiroz H."/>
            <person name="Kyrpides N."/>
            <person name="Woyke T."/>
            <person name="Goodwin L."/>
            <person name="Detter C."/>
            <person name="Podell S."/>
            <person name="Yavitt J.B."/>
            <person name="Zinder S.H."/>
        </authorList>
    </citation>
    <scope>NUCLEOTIDE SEQUENCE [LARGE SCALE GENOMIC DNA]</scope>
    <source>
        <strain evidence="7">DSM 21154 / JCM 14090 / 6A8</strain>
    </source>
</reference>
<dbReference type="Pfam" id="PF13419">
    <property type="entry name" value="HAD_2"/>
    <property type="match status" value="1"/>
</dbReference>
<proteinExistence type="inferred from homology"/>
<sequence>MSKESFQEDIRTRPARALLFDMDNTLFDLVGAQIAACESVVRHLGYDDGDDLFLYFLNGSHGFESTENIRQYMEERRIPTNGMYEQACRIYASEKLRNVTPYPGVAKTLAAVRERGYTMALVTDAEHPDARLRLDKCGLTRFFDCMVTYDKVGVKKPAPDPFLAALRAVDARPHEALFIGDSPRRDIEPCNKLGIRTVYARYGDRFSKTRDNIAADFVIDRMDELLRILAPIPVAGSPPGT</sequence>
<dbReference type="InterPro" id="IPR023214">
    <property type="entry name" value="HAD_sf"/>
</dbReference>
<comment type="cofactor">
    <cofactor evidence="1">
        <name>Mg(2+)</name>
        <dbReference type="ChEBI" id="CHEBI:18420"/>
    </cofactor>
</comment>
<dbReference type="InterPro" id="IPR006439">
    <property type="entry name" value="HAD-SF_hydro_IA"/>
</dbReference>
<keyword evidence="3" id="KW-0479">Metal-binding</keyword>
<gene>
    <name evidence="6" type="ordered locus">Mboo_1175</name>
</gene>
<dbReference type="STRING" id="456442.Mboo_1175"/>
<dbReference type="InterPro" id="IPR036412">
    <property type="entry name" value="HAD-like_sf"/>
</dbReference>
<evidence type="ECO:0000256" key="3">
    <source>
        <dbReference type="ARBA" id="ARBA00022723"/>
    </source>
</evidence>
<dbReference type="RefSeq" id="WP_012106721.1">
    <property type="nucleotide sequence ID" value="NC_009712.1"/>
</dbReference>
<dbReference type="GO" id="GO:0046872">
    <property type="term" value="F:metal ion binding"/>
    <property type="evidence" value="ECO:0007669"/>
    <property type="project" value="UniProtKB-KW"/>
</dbReference>
<dbReference type="NCBIfam" id="TIGR01549">
    <property type="entry name" value="HAD-SF-IA-v1"/>
    <property type="match status" value="1"/>
</dbReference>
<dbReference type="eggNOG" id="arCOG02291">
    <property type="taxonomic scope" value="Archaea"/>
</dbReference>
<protein>
    <submittedName>
        <fullName evidence="6">HAD-superfamily hydrolase, subfamily IA, variant 3</fullName>
    </submittedName>
</protein>
<evidence type="ECO:0000256" key="1">
    <source>
        <dbReference type="ARBA" id="ARBA00001946"/>
    </source>
</evidence>
<keyword evidence="7" id="KW-1185">Reference proteome</keyword>
<dbReference type="GeneID" id="5410780"/>
<dbReference type="AlphaFoldDB" id="A7I7I2"/>
<dbReference type="SFLD" id="SFLDS00003">
    <property type="entry name" value="Haloacid_Dehalogenase"/>
    <property type="match status" value="1"/>
</dbReference>
<comment type="similarity">
    <text evidence="2">Belongs to the HAD-like hydrolase superfamily.</text>
</comment>
<dbReference type="KEGG" id="mbn:Mboo_1175"/>
<dbReference type="PANTHER" id="PTHR46470:SF2">
    <property type="entry name" value="GLYCERALDEHYDE 3-PHOSPHATE PHOSPHATASE"/>
    <property type="match status" value="1"/>
</dbReference>
<dbReference type="PANTHER" id="PTHR46470">
    <property type="entry name" value="N-ACYLNEURAMINATE-9-PHOSPHATASE"/>
    <property type="match status" value="1"/>
</dbReference>
<dbReference type="NCBIfam" id="TIGR01509">
    <property type="entry name" value="HAD-SF-IA-v3"/>
    <property type="match status" value="1"/>
</dbReference>
<evidence type="ECO:0000256" key="5">
    <source>
        <dbReference type="ARBA" id="ARBA00022842"/>
    </source>
</evidence>
<dbReference type="HOGENOM" id="CLU_045011_8_3_2"/>
<dbReference type="PRINTS" id="PR00413">
    <property type="entry name" value="HADHALOGNASE"/>
</dbReference>
<evidence type="ECO:0000256" key="2">
    <source>
        <dbReference type="ARBA" id="ARBA00007958"/>
    </source>
</evidence>
<dbReference type="Gene3D" id="3.40.50.1000">
    <property type="entry name" value="HAD superfamily/HAD-like"/>
    <property type="match status" value="1"/>
</dbReference>
<dbReference type="InterPro" id="IPR041492">
    <property type="entry name" value="HAD_2"/>
</dbReference>
<dbReference type="InterPro" id="IPR051400">
    <property type="entry name" value="HAD-like_hydrolase"/>
</dbReference>
<dbReference type="SFLD" id="SFLDG01135">
    <property type="entry name" value="C1.5.6:_HAD__Beta-PGM__Phospha"/>
    <property type="match status" value="1"/>
</dbReference>
<dbReference type="SFLD" id="SFLDG01129">
    <property type="entry name" value="C1.5:_HAD__Beta-PGM__Phosphata"/>
    <property type="match status" value="1"/>
</dbReference>
<dbReference type="Gene3D" id="1.10.150.520">
    <property type="match status" value="1"/>
</dbReference>
<dbReference type="GO" id="GO:0016791">
    <property type="term" value="F:phosphatase activity"/>
    <property type="evidence" value="ECO:0007669"/>
    <property type="project" value="TreeGrafter"/>
</dbReference>
<organism evidence="6 7">
    <name type="scientific">Methanoregula boonei (strain DSM 21154 / JCM 14090 / 6A8)</name>
    <dbReference type="NCBI Taxonomy" id="456442"/>
    <lineage>
        <taxon>Archaea</taxon>
        <taxon>Methanobacteriati</taxon>
        <taxon>Methanobacteriota</taxon>
        <taxon>Stenosarchaea group</taxon>
        <taxon>Methanomicrobia</taxon>
        <taxon>Methanomicrobiales</taxon>
        <taxon>Methanoregulaceae</taxon>
        <taxon>Methanoregula</taxon>
    </lineage>
</organism>